<name>A0ABQ9ZXV1_9CRUS</name>
<comment type="caution">
    <text evidence="1">The sequence shown here is derived from an EMBL/GenBank/DDBJ whole genome shotgun (WGS) entry which is preliminary data.</text>
</comment>
<protein>
    <submittedName>
        <fullName evidence="1">Uncharacterized protein</fullName>
    </submittedName>
</protein>
<gene>
    <name evidence="1" type="ORF">OUZ56_033265</name>
</gene>
<sequence length="75" mass="8504">MELASVFQLVLSDVGNESKNSWYNSVFTLNQVYLMLFKENVTDSSHQNTENHLPSAEICVDATSQRHPTPVFDDN</sequence>
<reference evidence="1 2" key="1">
    <citation type="journal article" date="2023" name="Nucleic Acids Res.">
        <title>The hologenome of Daphnia magna reveals possible DNA methylation and microbiome-mediated evolution of the host genome.</title>
        <authorList>
            <person name="Chaturvedi A."/>
            <person name="Li X."/>
            <person name="Dhandapani V."/>
            <person name="Marshall H."/>
            <person name="Kissane S."/>
            <person name="Cuenca-Cambronero M."/>
            <person name="Asole G."/>
            <person name="Calvet F."/>
            <person name="Ruiz-Romero M."/>
            <person name="Marangio P."/>
            <person name="Guigo R."/>
            <person name="Rago D."/>
            <person name="Mirbahai L."/>
            <person name="Eastwood N."/>
            <person name="Colbourne J.K."/>
            <person name="Zhou J."/>
            <person name="Mallon E."/>
            <person name="Orsini L."/>
        </authorList>
    </citation>
    <scope>NUCLEOTIDE SEQUENCE [LARGE SCALE GENOMIC DNA]</scope>
    <source>
        <strain evidence="1">LRV0_1</strain>
    </source>
</reference>
<keyword evidence="2" id="KW-1185">Reference proteome</keyword>
<dbReference type="EMBL" id="JAOYFB010000010">
    <property type="protein sequence ID" value="KAK4017633.1"/>
    <property type="molecule type" value="Genomic_DNA"/>
</dbReference>
<proteinExistence type="predicted"/>
<accession>A0ABQ9ZXV1</accession>
<evidence type="ECO:0000313" key="2">
    <source>
        <dbReference type="Proteomes" id="UP001234178"/>
    </source>
</evidence>
<evidence type="ECO:0000313" key="1">
    <source>
        <dbReference type="EMBL" id="KAK4017633.1"/>
    </source>
</evidence>
<organism evidence="1 2">
    <name type="scientific">Daphnia magna</name>
    <dbReference type="NCBI Taxonomy" id="35525"/>
    <lineage>
        <taxon>Eukaryota</taxon>
        <taxon>Metazoa</taxon>
        <taxon>Ecdysozoa</taxon>
        <taxon>Arthropoda</taxon>
        <taxon>Crustacea</taxon>
        <taxon>Branchiopoda</taxon>
        <taxon>Diplostraca</taxon>
        <taxon>Cladocera</taxon>
        <taxon>Anomopoda</taxon>
        <taxon>Daphniidae</taxon>
        <taxon>Daphnia</taxon>
    </lineage>
</organism>
<dbReference type="Proteomes" id="UP001234178">
    <property type="component" value="Unassembled WGS sequence"/>
</dbReference>